<evidence type="ECO:0000256" key="3">
    <source>
        <dbReference type="ARBA" id="ARBA00011233"/>
    </source>
</evidence>
<dbReference type="InterPro" id="IPR002292">
    <property type="entry name" value="Orn/put_carbamltrans"/>
</dbReference>
<dbReference type="UniPathway" id="UPA00158">
    <property type="reaction ID" value="UER00271"/>
</dbReference>
<dbReference type="GO" id="GO:0042450">
    <property type="term" value="P:L-arginine biosynthetic process via ornithine"/>
    <property type="evidence" value="ECO:0007669"/>
    <property type="project" value="TreeGrafter"/>
</dbReference>
<protein>
    <recommendedName>
        <fullName evidence="4">ornithine carbamoyltransferase</fullName>
        <ecNumber evidence="4">2.1.3.3</ecNumber>
    </recommendedName>
</protein>
<dbReference type="GO" id="GO:0000050">
    <property type="term" value="P:urea cycle"/>
    <property type="evidence" value="ECO:0007669"/>
    <property type="project" value="UniProtKB-UniPathway"/>
</dbReference>
<evidence type="ECO:0000313" key="8">
    <source>
        <dbReference type="WBParaSite" id="maker-unitig_38675-snap-gene-0.1-mRNA-1"/>
    </source>
</evidence>
<dbReference type="Proteomes" id="UP000095280">
    <property type="component" value="Unplaced"/>
</dbReference>
<evidence type="ECO:0000256" key="2">
    <source>
        <dbReference type="ARBA" id="ARBA00007805"/>
    </source>
</evidence>
<dbReference type="GO" id="GO:0005739">
    <property type="term" value="C:mitochondrion"/>
    <property type="evidence" value="ECO:0007669"/>
    <property type="project" value="TreeGrafter"/>
</dbReference>
<reference evidence="8" key="1">
    <citation type="submission" date="2016-11" db="UniProtKB">
        <authorList>
            <consortium name="WormBaseParasite"/>
        </authorList>
    </citation>
    <scope>IDENTIFICATION</scope>
</reference>
<comment type="subunit">
    <text evidence="3">Homotrimer.</text>
</comment>
<dbReference type="InterPro" id="IPR036901">
    <property type="entry name" value="Asp/Orn_carbamoylTrfase_sf"/>
</dbReference>
<dbReference type="Gene3D" id="3.40.50.1370">
    <property type="entry name" value="Aspartate/ornithine carbamoyltransferase"/>
    <property type="match status" value="1"/>
</dbReference>
<evidence type="ECO:0000256" key="4">
    <source>
        <dbReference type="ARBA" id="ARBA00013007"/>
    </source>
</evidence>
<dbReference type="GO" id="GO:0019240">
    <property type="term" value="P:citrulline biosynthetic process"/>
    <property type="evidence" value="ECO:0007669"/>
    <property type="project" value="TreeGrafter"/>
</dbReference>
<dbReference type="PANTHER" id="PTHR45753:SF3">
    <property type="entry name" value="ORNITHINE TRANSCARBAMYLASE, MITOCHONDRIAL"/>
    <property type="match status" value="1"/>
</dbReference>
<evidence type="ECO:0000259" key="6">
    <source>
        <dbReference type="Pfam" id="PF02729"/>
    </source>
</evidence>
<keyword evidence="5" id="KW-0808">Transferase</keyword>
<dbReference type="EC" id="2.1.3.3" evidence="4"/>
<comment type="similarity">
    <text evidence="2">Belongs to the aspartate/ornithine carbamoyltransferase superfamily. OTCase family.</text>
</comment>
<comment type="pathway">
    <text evidence="1">Nitrogen metabolism; urea cycle; L-citrulline from L-ornithine and carbamoyl phosphate: step 1/1.</text>
</comment>
<dbReference type="SUPFAM" id="SSF53671">
    <property type="entry name" value="Aspartate/ornithine carbamoyltransferase"/>
    <property type="match status" value="1"/>
</dbReference>
<dbReference type="WBParaSite" id="maker-unitig_38675-snap-gene-0.1-mRNA-1">
    <property type="protein sequence ID" value="maker-unitig_38675-snap-gene-0.1-mRNA-1"/>
    <property type="gene ID" value="maker-unitig_38675-snap-gene-0.1"/>
</dbReference>
<dbReference type="InterPro" id="IPR006130">
    <property type="entry name" value="Asp/Orn_carbamoylTrfase"/>
</dbReference>
<dbReference type="InterPro" id="IPR006132">
    <property type="entry name" value="Asp/Orn_carbamoyltranf_P-bd"/>
</dbReference>
<dbReference type="Pfam" id="PF02729">
    <property type="entry name" value="OTCace_N"/>
    <property type="match status" value="1"/>
</dbReference>
<accession>A0A1I8FKJ8</accession>
<proteinExistence type="inferred from homology"/>
<evidence type="ECO:0000313" key="7">
    <source>
        <dbReference type="Proteomes" id="UP000095280"/>
    </source>
</evidence>
<evidence type="ECO:0000256" key="1">
    <source>
        <dbReference type="ARBA" id="ARBA00004695"/>
    </source>
</evidence>
<feature type="domain" description="Aspartate/ornithine carbamoyltransferase carbamoyl-P binding" evidence="6">
    <location>
        <begin position="304"/>
        <end position="446"/>
    </location>
</feature>
<dbReference type="PRINTS" id="PR00100">
    <property type="entry name" value="AOTCASE"/>
</dbReference>
<dbReference type="AlphaFoldDB" id="A0A1I8FKJ8"/>
<dbReference type="GO" id="GO:0004585">
    <property type="term" value="F:ornithine carbamoyltransferase activity"/>
    <property type="evidence" value="ECO:0007669"/>
    <property type="project" value="UniProtKB-EC"/>
</dbReference>
<keyword evidence="7" id="KW-1185">Reference proteome</keyword>
<organism evidence="7 8">
    <name type="scientific">Macrostomum lignano</name>
    <dbReference type="NCBI Taxonomy" id="282301"/>
    <lineage>
        <taxon>Eukaryota</taxon>
        <taxon>Metazoa</taxon>
        <taxon>Spiralia</taxon>
        <taxon>Lophotrochozoa</taxon>
        <taxon>Platyhelminthes</taxon>
        <taxon>Rhabditophora</taxon>
        <taxon>Macrostomorpha</taxon>
        <taxon>Macrostomida</taxon>
        <taxon>Macrostomidae</taxon>
        <taxon>Macrostomum</taxon>
    </lineage>
</organism>
<dbReference type="GO" id="GO:0016597">
    <property type="term" value="F:amino acid binding"/>
    <property type="evidence" value="ECO:0007669"/>
    <property type="project" value="InterPro"/>
</dbReference>
<dbReference type="PRINTS" id="PR00102">
    <property type="entry name" value="OTCASE"/>
</dbReference>
<evidence type="ECO:0000256" key="5">
    <source>
        <dbReference type="ARBA" id="ARBA00022679"/>
    </source>
</evidence>
<dbReference type="PROSITE" id="PS00097">
    <property type="entry name" value="CARBAMOYLTRANSFERASE"/>
    <property type="match status" value="1"/>
</dbReference>
<dbReference type="PANTHER" id="PTHR45753">
    <property type="entry name" value="ORNITHINE CARBAMOYLTRANSFERASE, MITOCHONDRIAL"/>
    <property type="match status" value="1"/>
</dbReference>
<name>A0A1I8FKJ8_9PLAT</name>
<sequence length="454" mass="49721">YLEHWRTAAVSRLTHQRIARPHRLANQYRLRLEQQTEPLAVAGARLLPSCAAPGTTTPRSCWPAYPNNDMLEERALLLSRLGQYELAFTILAHRRRRAESLAEEILSQPTAETGDAADSSLASLQGEVYGQLIKSAAGALPAEAYKLHRALTIIETPAGPDTACPSPAAAAAGHLPLADLSDYLLTSLQRLEAEKRLPAAVPPAVCTDAERLQTAAAFAGSAPAGWPSRRAPTRCSVCQNRIRGQRLCQVPVAPSSLKASDVATAIAHQSRSPGRCPVSSHRIPRRRFINGRPQTDKWSNLKGRHFLTLRDYSESEIAQLLWTAKDLKARHAQDRLLSYRPLEGHSLGMIFEKRSTRTRVSTETGFFLLGGQPVFLSPQDVHLGTNESLPDTAKVLSGFCDAVLARVYAHDSLMTLSEHSSVPIVNGLSDQYHPLQVLADFFTAYENFGHLNAS</sequence>